<dbReference type="Gene3D" id="3.10.10.10">
    <property type="entry name" value="HIV Type 1 Reverse Transcriptase, subunit A, domain 1"/>
    <property type="match status" value="1"/>
</dbReference>
<reference evidence="1 2" key="1">
    <citation type="journal article" date="2018" name="Front. Plant Sci.">
        <title>Red Clover (Trifolium pratense) and Zigzag Clover (T. medium) - A Picture of Genomic Similarities and Differences.</title>
        <authorList>
            <person name="Dluhosova J."/>
            <person name="Istvanek J."/>
            <person name="Nedelnik J."/>
            <person name="Repkova J."/>
        </authorList>
    </citation>
    <scope>NUCLEOTIDE SEQUENCE [LARGE SCALE GENOMIC DNA]</scope>
    <source>
        <strain evidence="2">cv. 10/8</strain>
        <tissue evidence="1">Leaf</tissue>
    </source>
</reference>
<evidence type="ECO:0000313" key="2">
    <source>
        <dbReference type="Proteomes" id="UP000265520"/>
    </source>
</evidence>
<comment type="caution">
    <text evidence="1">The sequence shown here is derived from an EMBL/GenBank/DDBJ whole genome shotgun (WGS) entry which is preliminary data.</text>
</comment>
<keyword evidence="2" id="KW-1185">Reference proteome</keyword>
<sequence length="62" mass="7098">MAPAELTELKSQIEDLLRKGFIRPSVSPWGTPVLLVKKKDGKSRLCVDYRKLNKATIKNRYP</sequence>
<evidence type="ECO:0000313" key="1">
    <source>
        <dbReference type="EMBL" id="MCI69121.1"/>
    </source>
</evidence>
<name>A0A392U6J6_9FABA</name>
<dbReference type="EMBL" id="LXQA010749743">
    <property type="protein sequence ID" value="MCI69121.1"/>
    <property type="molecule type" value="Genomic_DNA"/>
</dbReference>
<dbReference type="PANTHER" id="PTHR15503">
    <property type="entry name" value="LDOC1 RELATED"/>
    <property type="match status" value="1"/>
</dbReference>
<organism evidence="1 2">
    <name type="scientific">Trifolium medium</name>
    <dbReference type="NCBI Taxonomy" id="97028"/>
    <lineage>
        <taxon>Eukaryota</taxon>
        <taxon>Viridiplantae</taxon>
        <taxon>Streptophyta</taxon>
        <taxon>Embryophyta</taxon>
        <taxon>Tracheophyta</taxon>
        <taxon>Spermatophyta</taxon>
        <taxon>Magnoliopsida</taxon>
        <taxon>eudicotyledons</taxon>
        <taxon>Gunneridae</taxon>
        <taxon>Pentapetalae</taxon>
        <taxon>rosids</taxon>
        <taxon>fabids</taxon>
        <taxon>Fabales</taxon>
        <taxon>Fabaceae</taxon>
        <taxon>Papilionoideae</taxon>
        <taxon>50 kb inversion clade</taxon>
        <taxon>NPAAA clade</taxon>
        <taxon>Hologalegina</taxon>
        <taxon>IRL clade</taxon>
        <taxon>Trifolieae</taxon>
        <taxon>Trifolium</taxon>
    </lineage>
</organism>
<dbReference type="AlphaFoldDB" id="A0A392U6J6"/>
<proteinExistence type="predicted"/>
<feature type="non-terminal residue" evidence="1">
    <location>
        <position position="62"/>
    </location>
</feature>
<dbReference type="InterPro" id="IPR043502">
    <property type="entry name" value="DNA/RNA_pol_sf"/>
</dbReference>
<accession>A0A392U6J6</accession>
<dbReference type="Proteomes" id="UP000265520">
    <property type="component" value="Unassembled WGS sequence"/>
</dbReference>
<dbReference type="InterPro" id="IPR032567">
    <property type="entry name" value="RTL1-rel"/>
</dbReference>
<dbReference type="SUPFAM" id="SSF56672">
    <property type="entry name" value="DNA/RNA polymerases"/>
    <property type="match status" value="1"/>
</dbReference>
<protein>
    <submittedName>
        <fullName evidence="1">Retrotransposon-like protein</fullName>
    </submittedName>
</protein>
<dbReference type="PANTHER" id="PTHR15503:SF45">
    <property type="entry name" value="RNA-DIRECTED DNA POLYMERASE HOMOLOG"/>
    <property type="match status" value="1"/>
</dbReference>